<evidence type="ECO:0000313" key="3">
    <source>
        <dbReference type="Proteomes" id="UP000199421"/>
    </source>
</evidence>
<dbReference type="EMBL" id="FOAF01000002">
    <property type="protein sequence ID" value="SEL40355.1"/>
    <property type="molecule type" value="Genomic_DNA"/>
</dbReference>
<reference evidence="3" key="1">
    <citation type="submission" date="2016-10" db="EMBL/GenBank/DDBJ databases">
        <authorList>
            <person name="Varghese N."/>
            <person name="Submissions S."/>
        </authorList>
    </citation>
    <scope>NUCLEOTIDE SEQUENCE [LARGE SCALE GENOMIC DNA]</scope>
    <source>
        <strain evidence="3">DSM 18733</strain>
    </source>
</reference>
<keyword evidence="1" id="KW-0472">Membrane</keyword>
<name>A0A1H7PYL2_OLID1</name>
<evidence type="ECO:0000313" key="2">
    <source>
        <dbReference type="EMBL" id="SEL40355.1"/>
    </source>
</evidence>
<keyword evidence="3" id="KW-1185">Reference proteome</keyword>
<feature type="transmembrane region" description="Helical" evidence="1">
    <location>
        <begin position="160"/>
        <end position="179"/>
    </location>
</feature>
<protein>
    <submittedName>
        <fullName evidence="2">Uncharacterized protein</fullName>
    </submittedName>
</protein>
<keyword evidence="1" id="KW-0812">Transmembrane</keyword>
<accession>A0A1H7PYL2</accession>
<dbReference type="STRING" id="407022.SAMN05661044_02388"/>
<dbReference type="AlphaFoldDB" id="A0A1H7PYL2"/>
<gene>
    <name evidence="2" type="ORF">SAMN05661044_02388</name>
</gene>
<proteinExistence type="predicted"/>
<dbReference type="RefSeq" id="WP_093324398.1">
    <property type="nucleotide sequence ID" value="NZ_FOAF01000002.1"/>
</dbReference>
<dbReference type="OrthoDB" id="677448at2"/>
<dbReference type="Proteomes" id="UP000199421">
    <property type="component" value="Unassembled WGS sequence"/>
</dbReference>
<evidence type="ECO:0000256" key="1">
    <source>
        <dbReference type="SAM" id="Phobius"/>
    </source>
</evidence>
<sequence>MNRKDNKSNHNDDLKGIHDVSINLMDTPFIVPESYFDTLPARIQRRINIIEDTASSFALPEGYFDSLSERIQTRVTESELENAEEQNEDLAVNDYSFIKEISFINELKDKVPTTGFETPSNYFENLTEKIEESVKEQRNDNESAVSINLHKERKLKKLTWMGYAAAACIAISIGAYAFFQLNSVNSFQKKLHNISENEIVSYLEYYTEPGDATTILETEFEGAVQTNKANFSEEDIEAYLDYSI</sequence>
<organism evidence="2 3">
    <name type="scientific">Olivibacter domesticus</name>
    <name type="common">Pseudosphingobacterium domesticum</name>
    <dbReference type="NCBI Taxonomy" id="407022"/>
    <lineage>
        <taxon>Bacteria</taxon>
        <taxon>Pseudomonadati</taxon>
        <taxon>Bacteroidota</taxon>
        <taxon>Sphingobacteriia</taxon>
        <taxon>Sphingobacteriales</taxon>
        <taxon>Sphingobacteriaceae</taxon>
        <taxon>Olivibacter</taxon>
    </lineage>
</organism>
<keyword evidence="1" id="KW-1133">Transmembrane helix</keyword>